<organism evidence="3 4">
    <name type="scientific">Brachyspira innocens</name>
    <dbReference type="NCBI Taxonomy" id="13264"/>
    <lineage>
        <taxon>Bacteria</taxon>
        <taxon>Pseudomonadati</taxon>
        <taxon>Spirochaetota</taxon>
        <taxon>Spirochaetia</taxon>
        <taxon>Brachyspirales</taxon>
        <taxon>Brachyspiraceae</taxon>
        <taxon>Brachyspira</taxon>
    </lineage>
</organism>
<accession>A0ABT8YXG9</accession>
<proteinExistence type="predicted"/>
<keyword evidence="1" id="KW-0175">Coiled coil</keyword>
<evidence type="ECO:0000313" key="4">
    <source>
        <dbReference type="Proteomes" id="UP001175147"/>
    </source>
</evidence>
<name>A0ABT8YXG9_9SPIR</name>
<evidence type="ECO:0000313" key="3">
    <source>
        <dbReference type="EMBL" id="MDO7020586.1"/>
    </source>
</evidence>
<feature type="coiled-coil region" evidence="1">
    <location>
        <begin position="83"/>
        <end position="141"/>
    </location>
</feature>
<gene>
    <name evidence="3" type="ORF">Q5M86_07350</name>
</gene>
<dbReference type="RefSeq" id="WP_304385208.1">
    <property type="nucleotide sequence ID" value="NZ_JAUPBL010000036.1"/>
</dbReference>
<sequence>MMFKKGDLNMNKEELITNKINSIKCRGKYNLDIKDSISNMLFNFAKLKHKILKGNYKVKNNLNKLIHYAVNVSVLKQYNSIGYEDIKNKYDELEKLLIKKNTDYGNSFDKTLDEYGLNIALVRIEDKINRFKNLKDKADHQVDEDLKDTILDIAGYGILFAIYLENKEDK</sequence>
<reference evidence="3" key="1">
    <citation type="submission" date="2023-07" db="EMBL/GenBank/DDBJ databases">
        <title>Mucosal microbiota of week-old chicken and adult hens.</title>
        <authorList>
            <person name="Volf J."/>
            <person name="Karasova D."/>
            <person name="Crhanova M."/>
            <person name="Faldynova M."/>
            <person name="Prikrylova H."/>
            <person name="Zeman M."/>
            <person name="Babak V."/>
            <person name="Rajova J."/>
            <person name="Rychlik I."/>
        </authorList>
    </citation>
    <scope>NUCLEOTIDE SEQUENCE</scope>
    <source>
        <strain evidence="3">ET902</strain>
    </source>
</reference>
<keyword evidence="4" id="KW-1185">Reference proteome</keyword>
<evidence type="ECO:0000256" key="1">
    <source>
        <dbReference type="SAM" id="Coils"/>
    </source>
</evidence>
<evidence type="ECO:0000259" key="2">
    <source>
        <dbReference type="Pfam" id="PF07659"/>
    </source>
</evidence>
<dbReference type="Pfam" id="PF07659">
    <property type="entry name" value="DUF1599"/>
    <property type="match status" value="1"/>
</dbReference>
<feature type="domain" description="Nucleotide modification associated" evidence="2">
    <location>
        <begin position="100"/>
        <end position="162"/>
    </location>
</feature>
<protein>
    <submittedName>
        <fullName evidence="3">Nucleotide modification associated domain-containing protein</fullName>
    </submittedName>
</protein>
<dbReference type="EMBL" id="JAUPBM010000082">
    <property type="protein sequence ID" value="MDO7020586.1"/>
    <property type="molecule type" value="Genomic_DNA"/>
</dbReference>
<dbReference type="Proteomes" id="UP001175147">
    <property type="component" value="Unassembled WGS sequence"/>
</dbReference>
<dbReference type="InterPro" id="IPR011630">
    <property type="entry name" value="DUF1599"/>
</dbReference>
<comment type="caution">
    <text evidence="3">The sequence shown here is derived from an EMBL/GenBank/DDBJ whole genome shotgun (WGS) entry which is preliminary data.</text>
</comment>